<dbReference type="GO" id="GO:1990757">
    <property type="term" value="F:ubiquitin ligase activator activity"/>
    <property type="evidence" value="ECO:0007669"/>
    <property type="project" value="TreeGrafter"/>
</dbReference>
<feature type="region of interest" description="Disordered" evidence="6">
    <location>
        <begin position="1"/>
        <end position="39"/>
    </location>
</feature>
<organism evidence="8 9">
    <name type="scientific">Synchytrium microbalum</name>
    <dbReference type="NCBI Taxonomy" id="1806994"/>
    <lineage>
        <taxon>Eukaryota</taxon>
        <taxon>Fungi</taxon>
        <taxon>Fungi incertae sedis</taxon>
        <taxon>Chytridiomycota</taxon>
        <taxon>Chytridiomycota incertae sedis</taxon>
        <taxon>Chytridiomycetes</taxon>
        <taxon>Synchytriales</taxon>
        <taxon>Synchytriaceae</taxon>
        <taxon>Synchytrium</taxon>
    </lineage>
</organism>
<evidence type="ECO:0000259" key="7">
    <source>
        <dbReference type="Pfam" id="PF24807"/>
    </source>
</evidence>
<feature type="compositionally biased region" description="Basic and acidic residues" evidence="6">
    <location>
        <begin position="25"/>
        <end position="39"/>
    </location>
</feature>
<dbReference type="Proteomes" id="UP000319731">
    <property type="component" value="Unassembled WGS sequence"/>
</dbReference>
<dbReference type="PROSITE" id="PS50294">
    <property type="entry name" value="WD_REPEATS_REGION"/>
    <property type="match status" value="3"/>
</dbReference>
<dbReference type="PANTHER" id="PTHR19918">
    <property type="entry name" value="CELL DIVISION CYCLE 20 CDC20 FIZZY -RELATED"/>
    <property type="match status" value="1"/>
</dbReference>
<keyword evidence="2 5" id="KW-0853">WD repeat</keyword>
<evidence type="ECO:0000313" key="9">
    <source>
        <dbReference type="Proteomes" id="UP000319731"/>
    </source>
</evidence>
<feature type="domain" description="CDC20/Fizzy WD40" evidence="7">
    <location>
        <begin position="155"/>
        <end position="444"/>
    </location>
</feature>
<dbReference type="InterPro" id="IPR019775">
    <property type="entry name" value="WD40_repeat_CS"/>
</dbReference>
<gene>
    <name evidence="8" type="ORF">SmJEL517_g02627</name>
</gene>
<dbReference type="PROSITE" id="PS00678">
    <property type="entry name" value="WD_REPEATS_1"/>
    <property type="match status" value="1"/>
</dbReference>
<keyword evidence="9" id="KW-1185">Reference proteome</keyword>
<dbReference type="AlphaFoldDB" id="A0A507C5K4"/>
<evidence type="ECO:0000313" key="8">
    <source>
        <dbReference type="EMBL" id="TPX34932.1"/>
    </source>
</evidence>
<dbReference type="PANTHER" id="PTHR19918:SF1">
    <property type="entry name" value="FIZZY-RELATED PROTEIN HOMOLOG"/>
    <property type="match status" value="1"/>
</dbReference>
<dbReference type="Pfam" id="PF24807">
    <property type="entry name" value="WD40_CDC20-Fz"/>
    <property type="match status" value="1"/>
</dbReference>
<evidence type="ECO:0000256" key="2">
    <source>
        <dbReference type="ARBA" id="ARBA00022574"/>
    </source>
</evidence>
<dbReference type="STRING" id="1806994.A0A507C5K4"/>
<dbReference type="InterPro" id="IPR033010">
    <property type="entry name" value="Cdc20/Fizzy"/>
</dbReference>
<dbReference type="EMBL" id="QEAO01000011">
    <property type="protein sequence ID" value="TPX34932.1"/>
    <property type="molecule type" value="Genomic_DNA"/>
</dbReference>
<dbReference type="RefSeq" id="XP_031025570.1">
    <property type="nucleotide sequence ID" value="XM_031168555.1"/>
</dbReference>
<dbReference type="OrthoDB" id="10263272at2759"/>
<proteinExistence type="inferred from homology"/>
<dbReference type="PROSITE" id="PS50082">
    <property type="entry name" value="WD_REPEATS_2"/>
    <property type="match status" value="3"/>
</dbReference>
<sequence length="466" mass="51850">MEHTEHPKRHEDFSSPATPRKKRIRYEGTPDDRFIPDRAFGEDLGAKYELYKAPSTPSRGSKRKPEDSPEDVYDNLLRASLFPGSTTPTRSTPTTLLRFSSPRNNGLYSNIPLLPDSTISDKYTATPSMSMEVQRILTTPRKPPRLVAKTPYKVLDAPELQDDFYLNLVDWSSTNILGVGLGTCVYLWNSSTSKVTKLCDLGPSDTVTSVAWSPKGTSIAVGTNRGLVQLWDASRCKKIHESTRHHNRVGTMAWRGASLTSGGRDRCIYHFDTRDTARTATTMNAHKQEVCGLKWNYEDTQLASGGNDNKLMIWDCRSTTPLHKFSEHIAAVKAIAWSPHQHGLLASGGGTADRKIRFQSTLNFTSLNSIDTGSQVCNLAWSKNSNEIVSTHGYSQHQVVIWKYPTMTPVATLTGHTYRVLYLATSPDGQNIVTGAGDETLRFWNVFGKSRPKEIPASPFTQSVPR</sequence>
<evidence type="ECO:0000256" key="3">
    <source>
        <dbReference type="ARBA" id="ARBA00022737"/>
    </source>
</evidence>
<dbReference type="InterPro" id="IPR015943">
    <property type="entry name" value="WD40/YVTN_repeat-like_dom_sf"/>
</dbReference>
<dbReference type="InterPro" id="IPR056150">
    <property type="entry name" value="WD40_CDC20-Fz"/>
</dbReference>
<feature type="compositionally biased region" description="Basic and acidic residues" evidence="6">
    <location>
        <begin position="1"/>
        <end position="13"/>
    </location>
</feature>
<evidence type="ECO:0000256" key="1">
    <source>
        <dbReference type="ARBA" id="ARBA00006445"/>
    </source>
</evidence>
<evidence type="ECO:0000256" key="6">
    <source>
        <dbReference type="SAM" id="MobiDB-lite"/>
    </source>
</evidence>
<accession>A0A507C5K4</accession>
<dbReference type="GO" id="GO:0005680">
    <property type="term" value="C:anaphase-promoting complex"/>
    <property type="evidence" value="ECO:0007669"/>
    <property type="project" value="TreeGrafter"/>
</dbReference>
<dbReference type="SUPFAM" id="SSF50978">
    <property type="entry name" value="WD40 repeat-like"/>
    <property type="match status" value="1"/>
</dbReference>
<comment type="caution">
    <text evidence="8">The sequence shown here is derived from an EMBL/GenBank/DDBJ whole genome shotgun (WGS) entry which is preliminary data.</text>
</comment>
<evidence type="ECO:0000256" key="4">
    <source>
        <dbReference type="ARBA" id="ARBA00023306"/>
    </source>
</evidence>
<dbReference type="GeneID" id="42003852"/>
<feature type="region of interest" description="Disordered" evidence="6">
    <location>
        <begin position="51"/>
        <end position="70"/>
    </location>
</feature>
<name>A0A507C5K4_9FUNG</name>
<dbReference type="Gene3D" id="2.130.10.10">
    <property type="entry name" value="YVTN repeat-like/Quinoprotein amine dehydrogenase"/>
    <property type="match status" value="1"/>
</dbReference>
<keyword evidence="4" id="KW-0131">Cell cycle</keyword>
<feature type="repeat" description="WD" evidence="5">
    <location>
        <begin position="413"/>
        <end position="446"/>
    </location>
</feature>
<feature type="repeat" description="WD" evidence="5">
    <location>
        <begin position="283"/>
        <end position="324"/>
    </location>
</feature>
<dbReference type="GO" id="GO:1905786">
    <property type="term" value="P:positive regulation of anaphase-promoting complex-dependent catabolic process"/>
    <property type="evidence" value="ECO:0007669"/>
    <property type="project" value="TreeGrafter"/>
</dbReference>
<keyword evidence="3" id="KW-0677">Repeat</keyword>
<dbReference type="GO" id="GO:0010997">
    <property type="term" value="F:anaphase-promoting complex binding"/>
    <property type="evidence" value="ECO:0007669"/>
    <property type="project" value="InterPro"/>
</dbReference>
<dbReference type="InterPro" id="IPR036322">
    <property type="entry name" value="WD40_repeat_dom_sf"/>
</dbReference>
<dbReference type="GO" id="GO:0031145">
    <property type="term" value="P:anaphase-promoting complex-dependent catabolic process"/>
    <property type="evidence" value="ECO:0007669"/>
    <property type="project" value="TreeGrafter"/>
</dbReference>
<comment type="similarity">
    <text evidence="1">Belongs to the WD repeat CDC20/Fizzy family.</text>
</comment>
<dbReference type="SMART" id="SM00320">
    <property type="entry name" value="WD40"/>
    <property type="match status" value="6"/>
</dbReference>
<reference evidence="8 9" key="1">
    <citation type="journal article" date="2019" name="Sci. Rep.">
        <title>Comparative genomics of chytrid fungi reveal insights into the obligate biotrophic and pathogenic lifestyle of Synchytrium endobioticum.</title>
        <authorList>
            <person name="van de Vossenberg B.T.L.H."/>
            <person name="Warris S."/>
            <person name="Nguyen H.D.T."/>
            <person name="van Gent-Pelzer M.P.E."/>
            <person name="Joly D.L."/>
            <person name="van de Geest H.C."/>
            <person name="Bonants P.J.M."/>
            <person name="Smith D.S."/>
            <person name="Levesque C.A."/>
            <person name="van der Lee T.A.J."/>
        </authorList>
    </citation>
    <scope>NUCLEOTIDE SEQUENCE [LARGE SCALE GENOMIC DNA]</scope>
    <source>
        <strain evidence="8 9">JEL517</strain>
    </source>
</reference>
<evidence type="ECO:0000256" key="5">
    <source>
        <dbReference type="PROSITE-ProRule" id="PRU00221"/>
    </source>
</evidence>
<protein>
    <recommendedName>
        <fullName evidence="7">CDC20/Fizzy WD40 domain-containing protein</fullName>
    </recommendedName>
</protein>
<feature type="repeat" description="WD" evidence="5">
    <location>
        <begin position="200"/>
        <end position="241"/>
    </location>
</feature>
<dbReference type="InterPro" id="IPR001680">
    <property type="entry name" value="WD40_rpt"/>
</dbReference>